<dbReference type="Pfam" id="PF02225">
    <property type="entry name" value="PA"/>
    <property type="match status" value="1"/>
</dbReference>
<reference evidence="4 5" key="1">
    <citation type="submission" date="2024-04" db="EMBL/GenBank/DDBJ databases">
        <authorList>
            <person name="Fracassetti M."/>
        </authorList>
    </citation>
    <scope>NUCLEOTIDE SEQUENCE [LARGE SCALE GENOMIC DNA]</scope>
</reference>
<accession>A0AAV2GU04</accession>
<evidence type="ECO:0000313" key="4">
    <source>
        <dbReference type="EMBL" id="CAL1414276.1"/>
    </source>
</evidence>
<proteinExistence type="predicted"/>
<dbReference type="InterPro" id="IPR046450">
    <property type="entry name" value="PA_dom_sf"/>
</dbReference>
<dbReference type="InterPro" id="IPR003137">
    <property type="entry name" value="PA_domain"/>
</dbReference>
<dbReference type="Gene3D" id="3.50.30.30">
    <property type="match status" value="1"/>
</dbReference>
<protein>
    <recommendedName>
        <fullName evidence="3">PA domain-containing protein</fullName>
    </recommendedName>
</protein>
<keyword evidence="1" id="KW-0325">Glycoprotein</keyword>
<gene>
    <name evidence="4" type="ORF">LTRI10_LOCUS53448</name>
</gene>
<keyword evidence="5" id="KW-1185">Reference proteome</keyword>
<evidence type="ECO:0000313" key="5">
    <source>
        <dbReference type="Proteomes" id="UP001497516"/>
    </source>
</evidence>
<dbReference type="InterPro" id="IPR039373">
    <property type="entry name" value="Peptidase_M28B"/>
</dbReference>
<evidence type="ECO:0000256" key="2">
    <source>
        <dbReference type="SAM" id="MobiDB-lite"/>
    </source>
</evidence>
<dbReference type="Proteomes" id="UP001497516">
    <property type="component" value="Chromosome 9"/>
</dbReference>
<evidence type="ECO:0000259" key="3">
    <source>
        <dbReference type="Pfam" id="PF02225"/>
    </source>
</evidence>
<dbReference type="PANTHER" id="PTHR10404:SF46">
    <property type="entry name" value="VACUOLAR PROTEIN SORTING-ASSOCIATED PROTEIN 70"/>
    <property type="match status" value="1"/>
</dbReference>
<dbReference type="PANTHER" id="PTHR10404">
    <property type="entry name" value="N-ACETYLATED-ALPHA-LINKED ACIDIC DIPEPTIDASE"/>
    <property type="match status" value="1"/>
</dbReference>
<dbReference type="EMBL" id="OZ034822">
    <property type="protein sequence ID" value="CAL1414276.1"/>
    <property type="molecule type" value="Genomic_DNA"/>
</dbReference>
<organism evidence="4 5">
    <name type="scientific">Linum trigynum</name>
    <dbReference type="NCBI Taxonomy" id="586398"/>
    <lineage>
        <taxon>Eukaryota</taxon>
        <taxon>Viridiplantae</taxon>
        <taxon>Streptophyta</taxon>
        <taxon>Embryophyta</taxon>
        <taxon>Tracheophyta</taxon>
        <taxon>Spermatophyta</taxon>
        <taxon>Magnoliopsida</taxon>
        <taxon>eudicotyledons</taxon>
        <taxon>Gunneridae</taxon>
        <taxon>Pentapetalae</taxon>
        <taxon>rosids</taxon>
        <taxon>fabids</taxon>
        <taxon>Malpighiales</taxon>
        <taxon>Linaceae</taxon>
        <taxon>Linum</taxon>
    </lineage>
</organism>
<dbReference type="SUPFAM" id="SSF52025">
    <property type="entry name" value="PA domain"/>
    <property type="match status" value="1"/>
</dbReference>
<dbReference type="GO" id="GO:0004180">
    <property type="term" value="F:carboxypeptidase activity"/>
    <property type="evidence" value="ECO:0007669"/>
    <property type="project" value="TreeGrafter"/>
</dbReference>
<dbReference type="AlphaFoldDB" id="A0AAV2GU04"/>
<name>A0AAV2GU04_9ROSI</name>
<feature type="domain" description="PA" evidence="3">
    <location>
        <begin position="14"/>
        <end position="100"/>
    </location>
</feature>
<feature type="region of interest" description="Disordered" evidence="2">
    <location>
        <begin position="105"/>
        <end position="124"/>
    </location>
</feature>
<evidence type="ECO:0000256" key="1">
    <source>
        <dbReference type="ARBA" id="ARBA00023180"/>
    </source>
</evidence>
<sequence length="124" mass="13436">MPTFHGYGKSGTVEAPVTYANYGGLKEFATLKEMGIKVSGTIVLARYGKIFRGDNVDNPYAAGAIGTIIYIYRKDYGGGGKNTRWFPDAKWMPPTGVQVDSVYREAGDPTTPGWPSTEACEDSL</sequence>